<feature type="chain" id="PRO_5019492066" evidence="1">
    <location>
        <begin position="29"/>
        <end position="152"/>
    </location>
</feature>
<organism evidence="2 3">
    <name type="scientific">Pseudomonas vranovensis</name>
    <dbReference type="NCBI Taxonomy" id="321661"/>
    <lineage>
        <taxon>Bacteria</taxon>
        <taxon>Pseudomonadati</taxon>
        <taxon>Pseudomonadota</taxon>
        <taxon>Gammaproteobacteria</taxon>
        <taxon>Pseudomonadales</taxon>
        <taxon>Pseudomonadaceae</taxon>
        <taxon>Pseudomonas</taxon>
    </lineage>
</organism>
<evidence type="ECO:0000313" key="3">
    <source>
        <dbReference type="Proteomes" id="UP000285286"/>
    </source>
</evidence>
<accession>A0A423E0T2</accession>
<reference evidence="2 3" key="1">
    <citation type="submission" date="2016-10" db="EMBL/GenBank/DDBJ databases">
        <title>Comparative genome analysis of multiple Pseudomonas spp. focuses on biocontrol and plant growth promoting traits.</title>
        <authorList>
            <person name="Tao X.-Y."/>
            <person name="Taylor C.G."/>
        </authorList>
    </citation>
    <scope>NUCLEOTIDE SEQUENCE [LARGE SCALE GENOMIC DNA]</scope>
    <source>
        <strain evidence="2 3">15D11</strain>
    </source>
</reference>
<gene>
    <name evidence="2" type="ORF">BHU25_01415</name>
</gene>
<comment type="caution">
    <text evidence="2">The sequence shown here is derived from an EMBL/GenBank/DDBJ whole genome shotgun (WGS) entry which is preliminary data.</text>
</comment>
<dbReference type="AlphaFoldDB" id="A0A423E0T2"/>
<feature type="signal peptide" evidence="1">
    <location>
        <begin position="1"/>
        <end position="28"/>
    </location>
</feature>
<sequence>MASGFLACVASSIRGALLLGVSSTHVLAADDLVQFNPATCEFGAKLEPYYDKAIAKRQALPAEVQEEEVSYPVDLPFHGIKVTAVFIGYEWHGIYFDAPPEQVRSLFRQLGLRVAEDGDMSASGDEVAVTASIIETSDKARQQGLSALTCGV</sequence>
<keyword evidence="1" id="KW-0732">Signal</keyword>
<evidence type="ECO:0000256" key="1">
    <source>
        <dbReference type="SAM" id="SignalP"/>
    </source>
</evidence>
<evidence type="ECO:0000313" key="2">
    <source>
        <dbReference type="EMBL" id="ROL79019.1"/>
    </source>
</evidence>
<keyword evidence="3" id="KW-1185">Reference proteome</keyword>
<name>A0A423E0T2_9PSED</name>
<dbReference type="RefSeq" id="WP_123564509.1">
    <property type="nucleotide sequence ID" value="NZ_MOAM01000004.1"/>
</dbReference>
<dbReference type="Proteomes" id="UP000285286">
    <property type="component" value="Unassembled WGS sequence"/>
</dbReference>
<dbReference type="EMBL" id="MOAM01000004">
    <property type="protein sequence ID" value="ROL79019.1"/>
    <property type="molecule type" value="Genomic_DNA"/>
</dbReference>
<protein>
    <submittedName>
        <fullName evidence="2">Uncharacterized protein</fullName>
    </submittedName>
</protein>
<proteinExistence type="predicted"/>